<keyword evidence="4 7" id="KW-0819">tRNA processing</keyword>
<dbReference type="RefSeq" id="WP_119436534.1">
    <property type="nucleotide sequence ID" value="NZ_QWGR01000002.1"/>
</dbReference>
<dbReference type="GO" id="GO:0017150">
    <property type="term" value="F:tRNA dihydrouridine synthase activity"/>
    <property type="evidence" value="ECO:0007669"/>
    <property type="project" value="InterPro"/>
</dbReference>
<evidence type="ECO:0000256" key="5">
    <source>
        <dbReference type="ARBA" id="ARBA00022857"/>
    </source>
</evidence>
<dbReference type="SUPFAM" id="SSF51395">
    <property type="entry name" value="FMN-linked oxidoreductases"/>
    <property type="match status" value="1"/>
</dbReference>
<dbReference type="GO" id="GO:0050660">
    <property type="term" value="F:flavin adenine dinucleotide binding"/>
    <property type="evidence" value="ECO:0007669"/>
    <property type="project" value="InterPro"/>
</dbReference>
<dbReference type="EMBL" id="QWGR01000002">
    <property type="protein sequence ID" value="RIJ49846.1"/>
    <property type="molecule type" value="Genomic_DNA"/>
</dbReference>
<feature type="binding site" evidence="9">
    <location>
        <position position="160"/>
    </location>
    <ligand>
        <name>FMN</name>
        <dbReference type="ChEBI" id="CHEBI:58210"/>
    </ligand>
</feature>
<dbReference type="InterPro" id="IPR013785">
    <property type="entry name" value="Aldolase_TIM"/>
</dbReference>
<keyword evidence="9" id="KW-0547">Nucleotide-binding</keyword>
<evidence type="ECO:0000256" key="4">
    <source>
        <dbReference type="ARBA" id="ARBA00022694"/>
    </source>
</evidence>
<dbReference type="PIRSF" id="PIRSF006621">
    <property type="entry name" value="Dus"/>
    <property type="match status" value="1"/>
</dbReference>
<feature type="binding site" evidence="9">
    <location>
        <position position="131"/>
    </location>
    <ligand>
        <name>FMN</name>
        <dbReference type="ChEBI" id="CHEBI:58210"/>
    </ligand>
</feature>
<dbReference type="GO" id="GO:0003723">
    <property type="term" value="F:RNA binding"/>
    <property type="evidence" value="ECO:0007669"/>
    <property type="project" value="TreeGrafter"/>
</dbReference>
<keyword evidence="2 7" id="KW-0285">Flavoprotein</keyword>
<dbReference type="EC" id="1.3.1.-" evidence="7"/>
<evidence type="ECO:0000256" key="8">
    <source>
        <dbReference type="PIRSR" id="PIRSR006621-1"/>
    </source>
</evidence>
<keyword evidence="12" id="KW-1185">Reference proteome</keyword>
<dbReference type="PANTHER" id="PTHR45846:SF1">
    <property type="entry name" value="TRNA-DIHYDROURIDINE(47) SYNTHASE [NAD(P)(+)]-LIKE"/>
    <property type="match status" value="1"/>
</dbReference>
<evidence type="ECO:0000256" key="1">
    <source>
        <dbReference type="ARBA" id="ARBA00001917"/>
    </source>
</evidence>
<comment type="caution">
    <text evidence="11">The sequence shown here is derived from an EMBL/GenBank/DDBJ whole genome shotgun (WGS) entry which is preliminary data.</text>
</comment>
<sequence>MIYLAPLQGFTDFVYRKVYAEFFQGIDAFFIPYITVQNEGVLKKYEREILPQNNLQSRVVPQILCKDEDEACFLAETLLNHGYSEINLNMGCPYPMVTKRGRGAGLLPDPEQVYRILNTYFQRFDTALSVKLRAGLEAPEEIERIVPVLNEFPLKEVILHPRIARQLYKGETIDTAVDFALENLRHPLAYNGDIFTLEDFHRREKQFASVGNWMLGRGVLMNAFLPSAIKGIQLTGEAKRAALVLFHQKMVTEYEATTDNPGNALNKMQQFWIYFSYHFTTQAKAFKRIKKSKNLALFKAEAGSILNNEALFSGNNTLN</sequence>
<dbReference type="CDD" id="cd02801">
    <property type="entry name" value="DUS_like_FMN"/>
    <property type="match status" value="1"/>
</dbReference>
<evidence type="ECO:0000313" key="12">
    <source>
        <dbReference type="Proteomes" id="UP000265926"/>
    </source>
</evidence>
<keyword evidence="6 7" id="KW-0560">Oxidoreductase</keyword>
<evidence type="ECO:0000256" key="7">
    <source>
        <dbReference type="PIRNR" id="PIRNR006621"/>
    </source>
</evidence>
<organism evidence="11 12">
    <name type="scientific">Maribellus luteus</name>
    <dbReference type="NCBI Taxonomy" id="2305463"/>
    <lineage>
        <taxon>Bacteria</taxon>
        <taxon>Pseudomonadati</taxon>
        <taxon>Bacteroidota</taxon>
        <taxon>Bacteroidia</taxon>
        <taxon>Marinilabiliales</taxon>
        <taxon>Prolixibacteraceae</taxon>
        <taxon>Maribellus</taxon>
    </lineage>
</organism>
<feature type="active site" description="Proton donor" evidence="8">
    <location>
        <position position="92"/>
    </location>
</feature>
<accession>A0A399T0K5</accession>
<feature type="binding site" evidence="9">
    <location>
        <begin position="216"/>
        <end position="217"/>
    </location>
    <ligand>
        <name>FMN</name>
        <dbReference type="ChEBI" id="CHEBI:58210"/>
    </ligand>
</feature>
<keyword evidence="5" id="KW-0521">NADP</keyword>
<dbReference type="Proteomes" id="UP000265926">
    <property type="component" value="Unassembled WGS sequence"/>
</dbReference>
<dbReference type="PROSITE" id="PS01136">
    <property type="entry name" value="UPF0034"/>
    <property type="match status" value="1"/>
</dbReference>
<comment type="function">
    <text evidence="7">Catalyzes the synthesis of 5,6-dihydrouridine (D), a modified base found in the D-loop of most tRNAs, via the reduction of the C5-C6 double bond in target uridines.</text>
</comment>
<dbReference type="OrthoDB" id="9764501at2"/>
<evidence type="ECO:0000256" key="3">
    <source>
        <dbReference type="ARBA" id="ARBA00022643"/>
    </source>
</evidence>
<dbReference type="InterPro" id="IPR018517">
    <property type="entry name" value="tRNA_hU_synthase_CS"/>
</dbReference>
<evidence type="ECO:0000256" key="6">
    <source>
        <dbReference type="ARBA" id="ARBA00023002"/>
    </source>
</evidence>
<name>A0A399T0K5_9BACT</name>
<dbReference type="InterPro" id="IPR035587">
    <property type="entry name" value="DUS-like_FMN-bd"/>
</dbReference>
<reference evidence="11 12" key="1">
    <citation type="submission" date="2018-08" db="EMBL/GenBank/DDBJ databases">
        <title>Pallidiluteibacterium maritimus gen. nov., sp. nov., isolated from coastal sediment.</title>
        <authorList>
            <person name="Zhou L.Y."/>
        </authorList>
    </citation>
    <scope>NUCLEOTIDE SEQUENCE [LARGE SCALE GENOMIC DNA]</scope>
    <source>
        <strain evidence="11 12">XSD2</strain>
    </source>
</reference>
<evidence type="ECO:0000256" key="9">
    <source>
        <dbReference type="PIRSR" id="PIRSR006621-2"/>
    </source>
</evidence>
<evidence type="ECO:0000259" key="10">
    <source>
        <dbReference type="Pfam" id="PF01207"/>
    </source>
</evidence>
<feature type="binding site" evidence="9">
    <location>
        <position position="62"/>
    </location>
    <ligand>
        <name>FMN</name>
        <dbReference type="ChEBI" id="CHEBI:58210"/>
    </ligand>
</feature>
<gene>
    <name evidence="11" type="ORF">D1614_03645</name>
</gene>
<evidence type="ECO:0000313" key="11">
    <source>
        <dbReference type="EMBL" id="RIJ49846.1"/>
    </source>
</evidence>
<comment type="similarity">
    <text evidence="7">Belongs to the dus family.</text>
</comment>
<dbReference type="InterPro" id="IPR001269">
    <property type="entry name" value="DUS_fam"/>
</dbReference>
<comment type="cofactor">
    <cofactor evidence="1 7 9">
        <name>FMN</name>
        <dbReference type="ChEBI" id="CHEBI:58210"/>
    </cofactor>
</comment>
<feature type="domain" description="DUS-like FMN-binding" evidence="10">
    <location>
        <begin position="4"/>
        <end position="288"/>
    </location>
</feature>
<dbReference type="AlphaFoldDB" id="A0A399T0K5"/>
<dbReference type="Pfam" id="PF01207">
    <property type="entry name" value="Dus"/>
    <property type="match status" value="1"/>
</dbReference>
<proteinExistence type="inferred from homology"/>
<dbReference type="PANTHER" id="PTHR45846">
    <property type="entry name" value="TRNA-DIHYDROURIDINE(47) SYNTHASE [NAD(P)(+)]-LIKE"/>
    <property type="match status" value="1"/>
</dbReference>
<keyword evidence="3 7" id="KW-0288">FMN</keyword>
<evidence type="ECO:0000256" key="2">
    <source>
        <dbReference type="ARBA" id="ARBA00022630"/>
    </source>
</evidence>
<protein>
    <recommendedName>
        <fullName evidence="7">tRNA-dihydrouridine synthase</fullName>
        <ecNumber evidence="7">1.3.1.-</ecNumber>
    </recommendedName>
</protein>
<dbReference type="Gene3D" id="3.20.20.70">
    <property type="entry name" value="Aldolase class I"/>
    <property type="match status" value="1"/>
</dbReference>